<name>A0ABW4D2J5_9LACO</name>
<organism evidence="1 2">
    <name type="scientific">Levilactobacillus lanxiensis</name>
    <dbReference type="NCBI Taxonomy" id="2799568"/>
    <lineage>
        <taxon>Bacteria</taxon>
        <taxon>Bacillati</taxon>
        <taxon>Bacillota</taxon>
        <taxon>Bacilli</taxon>
        <taxon>Lactobacillales</taxon>
        <taxon>Lactobacillaceae</taxon>
        <taxon>Levilactobacillus</taxon>
    </lineage>
</organism>
<proteinExistence type="predicted"/>
<accession>A0ABW4D2J5</accession>
<gene>
    <name evidence="1" type="ORF">ACFQ44_08940</name>
</gene>
<comment type="caution">
    <text evidence="1">The sequence shown here is derived from an EMBL/GenBank/DDBJ whole genome shotgun (WGS) entry which is preliminary data.</text>
</comment>
<reference evidence="2" key="1">
    <citation type="journal article" date="2019" name="Int. J. Syst. Evol. Microbiol.">
        <title>The Global Catalogue of Microorganisms (GCM) 10K type strain sequencing project: providing services to taxonomists for standard genome sequencing and annotation.</title>
        <authorList>
            <consortium name="The Broad Institute Genomics Platform"/>
            <consortium name="The Broad Institute Genome Sequencing Center for Infectious Disease"/>
            <person name="Wu L."/>
            <person name="Ma J."/>
        </authorList>
    </citation>
    <scope>NUCLEOTIDE SEQUENCE [LARGE SCALE GENOMIC DNA]</scope>
    <source>
        <strain evidence="2">CCM 8979</strain>
    </source>
</reference>
<dbReference type="EMBL" id="JBHTOD010000006">
    <property type="protein sequence ID" value="MFD1455799.1"/>
    <property type="molecule type" value="Genomic_DNA"/>
</dbReference>
<protein>
    <submittedName>
        <fullName evidence="1">Uncharacterized protein</fullName>
    </submittedName>
</protein>
<keyword evidence="2" id="KW-1185">Reference proteome</keyword>
<dbReference type="Proteomes" id="UP001597189">
    <property type="component" value="Unassembled WGS sequence"/>
</dbReference>
<sequence>MTKGLAFAFHGGPTAFIDRLAIVIDDLDDEDLKILEQVCEWSWTNHCVIPVESFRLSPTEVEWRLTKLERLELLDLGERV</sequence>
<dbReference type="RefSeq" id="WP_203645513.1">
    <property type="nucleotide sequence ID" value="NZ_BOLN01000006.1"/>
</dbReference>
<evidence type="ECO:0000313" key="2">
    <source>
        <dbReference type="Proteomes" id="UP001597189"/>
    </source>
</evidence>
<evidence type="ECO:0000313" key="1">
    <source>
        <dbReference type="EMBL" id="MFD1455799.1"/>
    </source>
</evidence>